<dbReference type="InterPro" id="IPR011051">
    <property type="entry name" value="RmlC_Cupin_sf"/>
</dbReference>
<dbReference type="PANTHER" id="PTHR36440">
    <property type="entry name" value="PUTATIVE (AFU_ORTHOLOGUE AFUA_8G07350)-RELATED"/>
    <property type="match status" value="1"/>
</dbReference>
<protein>
    <recommendedName>
        <fullName evidence="1">Cupin type-2 domain-containing protein</fullName>
    </recommendedName>
</protein>
<reference evidence="2 3" key="1">
    <citation type="submission" date="2023-07" db="EMBL/GenBank/DDBJ databases">
        <title>Genomic Encyclopedia of Type Strains, Phase IV (KMG-IV): sequencing the most valuable type-strain genomes for metagenomic binning, comparative biology and taxonomic classification.</title>
        <authorList>
            <person name="Goeker M."/>
        </authorList>
    </citation>
    <scope>NUCLEOTIDE SEQUENCE [LARGE SCALE GENOMIC DNA]</scope>
    <source>
        <strain evidence="2 3">B6-8</strain>
    </source>
</reference>
<evidence type="ECO:0000259" key="1">
    <source>
        <dbReference type="Pfam" id="PF07883"/>
    </source>
</evidence>
<name>A0ABU0H205_9HYPH</name>
<sequence length="117" mass="13011">MCAFDTLRFERGGPPLHIHHDQDEWFFVREGEFLFQVGTERFRLGPGDSILGPRGVPHAFANWSPTGRLMVLFQPAGLMEAFFRAGSAIGKAMTPERFATLSREHGMEVVGPPLVIG</sequence>
<dbReference type="Gene3D" id="2.60.120.10">
    <property type="entry name" value="Jelly Rolls"/>
    <property type="match status" value="1"/>
</dbReference>
<accession>A0ABU0H205</accession>
<proteinExistence type="predicted"/>
<organism evidence="2 3">
    <name type="scientific">Kaistia dalseonensis</name>
    <dbReference type="NCBI Taxonomy" id="410840"/>
    <lineage>
        <taxon>Bacteria</taxon>
        <taxon>Pseudomonadati</taxon>
        <taxon>Pseudomonadota</taxon>
        <taxon>Alphaproteobacteria</taxon>
        <taxon>Hyphomicrobiales</taxon>
        <taxon>Kaistiaceae</taxon>
        <taxon>Kaistia</taxon>
    </lineage>
</organism>
<evidence type="ECO:0000313" key="3">
    <source>
        <dbReference type="Proteomes" id="UP001241603"/>
    </source>
</evidence>
<dbReference type="SUPFAM" id="SSF51182">
    <property type="entry name" value="RmlC-like cupins"/>
    <property type="match status" value="1"/>
</dbReference>
<keyword evidence="3" id="KW-1185">Reference proteome</keyword>
<dbReference type="InterPro" id="IPR013096">
    <property type="entry name" value="Cupin_2"/>
</dbReference>
<dbReference type="RefSeq" id="WP_266346763.1">
    <property type="nucleotide sequence ID" value="NZ_JAPKNG010000001.1"/>
</dbReference>
<evidence type="ECO:0000313" key="2">
    <source>
        <dbReference type="EMBL" id="MDQ0435805.1"/>
    </source>
</evidence>
<dbReference type="Proteomes" id="UP001241603">
    <property type="component" value="Unassembled WGS sequence"/>
</dbReference>
<dbReference type="EMBL" id="JAUSVO010000001">
    <property type="protein sequence ID" value="MDQ0435805.1"/>
    <property type="molecule type" value="Genomic_DNA"/>
</dbReference>
<feature type="domain" description="Cupin type-2" evidence="1">
    <location>
        <begin position="13"/>
        <end position="70"/>
    </location>
</feature>
<gene>
    <name evidence="2" type="ORF">QO014_000175</name>
</gene>
<comment type="caution">
    <text evidence="2">The sequence shown here is derived from an EMBL/GenBank/DDBJ whole genome shotgun (WGS) entry which is preliminary data.</text>
</comment>
<dbReference type="Pfam" id="PF07883">
    <property type="entry name" value="Cupin_2"/>
    <property type="match status" value="1"/>
</dbReference>
<dbReference type="InterPro" id="IPR014710">
    <property type="entry name" value="RmlC-like_jellyroll"/>
</dbReference>
<dbReference type="PANTHER" id="PTHR36440:SF1">
    <property type="entry name" value="PUTATIVE (AFU_ORTHOLOGUE AFUA_8G07350)-RELATED"/>
    <property type="match status" value="1"/>
</dbReference>
<dbReference type="InterPro" id="IPR053146">
    <property type="entry name" value="QDO-like"/>
</dbReference>